<evidence type="ECO:0000256" key="4">
    <source>
        <dbReference type="RuleBase" id="RU003719"/>
    </source>
</evidence>
<dbReference type="EMBL" id="LITU01000078">
    <property type="protein sequence ID" value="KOY13747.1"/>
    <property type="molecule type" value="Genomic_DNA"/>
</dbReference>
<evidence type="ECO:0000256" key="1">
    <source>
        <dbReference type="ARBA" id="ARBA00005854"/>
    </source>
</evidence>
<dbReference type="InterPro" id="IPR036291">
    <property type="entry name" value="NAD(P)-bd_dom_sf"/>
</dbReference>
<evidence type="ECO:0000256" key="2">
    <source>
        <dbReference type="ARBA" id="ARBA00023002"/>
    </source>
</evidence>
<dbReference type="AlphaFoldDB" id="A0A0N0C340"/>
<keyword evidence="2 4" id="KW-0560">Oxidoreductase</keyword>
<proteinExistence type="inferred from homology"/>
<comment type="similarity">
    <text evidence="1 4">Belongs to the D-isomer specific 2-hydroxyacid dehydrogenase family.</text>
</comment>
<dbReference type="Pfam" id="PF00389">
    <property type="entry name" value="2-Hacid_dh"/>
    <property type="match status" value="1"/>
</dbReference>
<evidence type="ECO:0000256" key="3">
    <source>
        <dbReference type="ARBA" id="ARBA00023027"/>
    </source>
</evidence>
<dbReference type="InterPro" id="IPR006140">
    <property type="entry name" value="D-isomer_DH_NAD-bd"/>
</dbReference>
<evidence type="ECO:0000313" key="8">
    <source>
        <dbReference type="Proteomes" id="UP000037688"/>
    </source>
</evidence>
<gene>
    <name evidence="7" type="ORF">AMS66_25410</name>
</gene>
<reference evidence="7 8" key="1">
    <citation type="submission" date="2015-08" db="EMBL/GenBank/DDBJ databases">
        <title>Draft genome sequence of cellulolytic and xylanolytic Paenibacillus sp. A59, isolated from a decaying forest soil from Patagonia, Argentina.</title>
        <authorList>
            <person name="Ghio S."/>
            <person name="Caceres A.M."/>
            <person name="Talia P."/>
            <person name="Grasso D."/>
            <person name="Campos E."/>
        </authorList>
    </citation>
    <scope>NUCLEOTIDE SEQUENCE [LARGE SCALE GENOMIC DNA]</scope>
    <source>
        <strain evidence="7 8">A59</strain>
    </source>
</reference>
<dbReference type="Proteomes" id="UP000037688">
    <property type="component" value="Unassembled WGS sequence"/>
</dbReference>
<dbReference type="GO" id="GO:0051287">
    <property type="term" value="F:NAD binding"/>
    <property type="evidence" value="ECO:0007669"/>
    <property type="project" value="InterPro"/>
</dbReference>
<dbReference type="RefSeq" id="WP_053783432.1">
    <property type="nucleotide sequence ID" value="NZ_LITU01000078.1"/>
</dbReference>
<name>A0A0N0C340_9BACL</name>
<accession>A0A0N0C340</accession>
<dbReference type="PANTHER" id="PTHR43333">
    <property type="entry name" value="2-HACID_DH_C DOMAIN-CONTAINING PROTEIN"/>
    <property type="match status" value="1"/>
</dbReference>
<evidence type="ECO:0000313" key="7">
    <source>
        <dbReference type="EMBL" id="KOY13747.1"/>
    </source>
</evidence>
<dbReference type="GO" id="GO:0016616">
    <property type="term" value="F:oxidoreductase activity, acting on the CH-OH group of donors, NAD or NADP as acceptor"/>
    <property type="evidence" value="ECO:0007669"/>
    <property type="project" value="InterPro"/>
</dbReference>
<evidence type="ECO:0000259" key="5">
    <source>
        <dbReference type="Pfam" id="PF00389"/>
    </source>
</evidence>
<comment type="caution">
    <text evidence="7">The sequence shown here is derived from an EMBL/GenBank/DDBJ whole genome shotgun (WGS) entry which is preliminary data.</text>
</comment>
<organism evidence="7 8">
    <name type="scientific">Paenibacillus xylanivorans</name>
    <dbReference type="NCBI Taxonomy" id="1705561"/>
    <lineage>
        <taxon>Bacteria</taxon>
        <taxon>Bacillati</taxon>
        <taxon>Bacillota</taxon>
        <taxon>Bacilli</taxon>
        <taxon>Bacillales</taxon>
        <taxon>Paenibacillaceae</taxon>
        <taxon>Paenibacillus</taxon>
    </lineage>
</organism>
<dbReference type="PANTHER" id="PTHR43333:SF1">
    <property type="entry name" value="D-ISOMER SPECIFIC 2-HYDROXYACID DEHYDROGENASE NAD-BINDING DOMAIN-CONTAINING PROTEIN"/>
    <property type="match status" value="1"/>
</dbReference>
<sequence>MGKIVCFPSLSTKQQQRILDAAPGYTLTVGKAKEIDASELKEAEIVVGWSPLVTEHVLKENSPLKWVQVWSAGVDNLPFSDLEQKGIMLTSANGVHAIPITEIILGMMLSHSRWLRQAMLYQQQAEWKSPGKPLPELHGKTAVIVGVGEIGSETARILKVLGMNVIGVRRSGKDVPNVDQMYTMSGLHEALSQGDYVINILPLTDETHHIYNQTAFEHFKSGSCFVNVGRGPCVNTEALLGALDSGQIAFAALDVFEEEPLPADHRLWGKDNVLITPHIAGSTEQYTERALDIFIQNLESYVAGKKLPLNLVNYSHKY</sequence>
<dbReference type="Gene3D" id="3.40.50.720">
    <property type="entry name" value="NAD(P)-binding Rossmann-like Domain"/>
    <property type="match status" value="2"/>
</dbReference>
<protein>
    <submittedName>
        <fullName evidence="7">2-hydroxyacid dehydrogenase</fullName>
    </submittedName>
</protein>
<dbReference type="CDD" id="cd05300">
    <property type="entry name" value="2-Hacid_dh_1"/>
    <property type="match status" value="1"/>
</dbReference>
<dbReference type="SUPFAM" id="SSF51735">
    <property type="entry name" value="NAD(P)-binding Rossmann-fold domains"/>
    <property type="match status" value="1"/>
</dbReference>
<dbReference type="FunFam" id="3.40.50.720:FF:000363">
    <property type="entry name" value="D-isomer specific 2-hydroxyacid dehydrogenase"/>
    <property type="match status" value="1"/>
</dbReference>
<dbReference type="SUPFAM" id="SSF52283">
    <property type="entry name" value="Formate/glycerate dehydrogenase catalytic domain-like"/>
    <property type="match status" value="1"/>
</dbReference>
<dbReference type="InterPro" id="IPR006139">
    <property type="entry name" value="D-isomer_2_OHA_DH_cat_dom"/>
</dbReference>
<feature type="domain" description="D-isomer specific 2-hydroxyacid dehydrogenase catalytic" evidence="5">
    <location>
        <begin position="21"/>
        <end position="312"/>
    </location>
</feature>
<dbReference type="OrthoDB" id="9805416at2"/>
<keyword evidence="3" id="KW-0520">NAD</keyword>
<evidence type="ECO:0000259" key="6">
    <source>
        <dbReference type="Pfam" id="PF02826"/>
    </source>
</evidence>
<keyword evidence="8" id="KW-1185">Reference proteome</keyword>
<dbReference type="Pfam" id="PF02826">
    <property type="entry name" value="2-Hacid_dh_C"/>
    <property type="match status" value="1"/>
</dbReference>
<dbReference type="PATRIC" id="fig|1705561.3.peg.5332"/>
<feature type="domain" description="D-isomer specific 2-hydroxyacid dehydrogenase NAD-binding" evidence="6">
    <location>
        <begin position="105"/>
        <end position="280"/>
    </location>
</feature>